<dbReference type="InterPro" id="IPR036249">
    <property type="entry name" value="Thioredoxin-like_sf"/>
</dbReference>
<keyword evidence="2" id="KW-0472">Membrane</keyword>
<dbReference type="AlphaFoldDB" id="A0A9W5VML9"/>
<evidence type="ECO:0000256" key="2">
    <source>
        <dbReference type="SAM" id="Phobius"/>
    </source>
</evidence>
<sequence>MVKKIITILIVGTIFWIGVNYYNSVQKGGTSAIQDKETLPEVGFKVPDIKLKGFDGETHSLNDAKGKPYVINFWASWCKPCEIEAPDLVHLYEKYKGEIEIFAVNAADSDTVSKATAFANRFGFKFPVLLDMDGEIRMDYKVALMPTSFFVDRNGVIVDKVRGVLPSDQLEDKFKKLIEK</sequence>
<keyword evidence="2" id="KW-1133">Transmembrane helix</keyword>
<evidence type="ECO:0000259" key="3">
    <source>
        <dbReference type="PROSITE" id="PS51352"/>
    </source>
</evidence>
<feature type="transmembrane region" description="Helical" evidence="2">
    <location>
        <begin position="5"/>
        <end position="22"/>
    </location>
</feature>
<evidence type="ECO:0000256" key="1">
    <source>
        <dbReference type="ARBA" id="ARBA00023157"/>
    </source>
</evidence>
<dbReference type="GO" id="GO:0016209">
    <property type="term" value="F:antioxidant activity"/>
    <property type="evidence" value="ECO:0007669"/>
    <property type="project" value="InterPro"/>
</dbReference>
<dbReference type="InterPro" id="IPR000866">
    <property type="entry name" value="AhpC/TSA"/>
</dbReference>
<feature type="domain" description="Thioredoxin" evidence="3">
    <location>
        <begin position="40"/>
        <end position="179"/>
    </location>
</feature>
<evidence type="ECO:0000313" key="4">
    <source>
        <dbReference type="EMBL" id="EOP91905.1"/>
    </source>
</evidence>
<dbReference type="Pfam" id="PF00578">
    <property type="entry name" value="AhpC-TSA"/>
    <property type="match status" value="1"/>
</dbReference>
<accession>A0A9W5VML9</accession>
<organism evidence="4 5">
    <name type="scientific">Bacillus cereus HuB4-4</name>
    <dbReference type="NCBI Taxonomy" id="1053211"/>
    <lineage>
        <taxon>Bacteria</taxon>
        <taxon>Bacillati</taxon>
        <taxon>Bacillota</taxon>
        <taxon>Bacilli</taxon>
        <taxon>Bacillales</taxon>
        <taxon>Bacillaceae</taxon>
        <taxon>Bacillus</taxon>
        <taxon>Bacillus cereus group</taxon>
    </lineage>
</organism>
<dbReference type="PANTHER" id="PTHR42852:SF1">
    <property type="entry name" value="THIOREDOXIN-LIKE PROTEIN YNEN"/>
    <property type="match status" value="1"/>
</dbReference>
<protein>
    <submittedName>
        <fullName evidence="4">Thiol:disulfide interchange protein tlpA</fullName>
    </submittedName>
</protein>
<dbReference type="InterPro" id="IPR013766">
    <property type="entry name" value="Thioredoxin_domain"/>
</dbReference>
<dbReference type="PANTHER" id="PTHR42852">
    <property type="entry name" value="THIOL:DISULFIDE INTERCHANGE PROTEIN DSBE"/>
    <property type="match status" value="1"/>
</dbReference>
<dbReference type="Gene3D" id="3.40.30.10">
    <property type="entry name" value="Glutaredoxin"/>
    <property type="match status" value="1"/>
</dbReference>
<proteinExistence type="predicted"/>
<dbReference type="EMBL" id="AHEF01000037">
    <property type="protein sequence ID" value="EOP91905.1"/>
    <property type="molecule type" value="Genomic_DNA"/>
</dbReference>
<reference evidence="4 5" key="1">
    <citation type="submission" date="2012-12" db="EMBL/GenBank/DDBJ databases">
        <title>The Genome Sequence of Bacillus cereus HuB4-4.</title>
        <authorList>
            <consortium name="The Broad Institute Genome Sequencing Platform"/>
            <consortium name="The Broad Institute Genome Sequencing Center for Infectious Disease"/>
            <person name="Feldgarden M."/>
            <person name="Van der Auwera G.A."/>
            <person name="Mahillon J."/>
            <person name="Duprez V."/>
            <person name="Timmery S."/>
            <person name="Mattelet C."/>
            <person name="Dierick K."/>
            <person name="Sun M."/>
            <person name="Yu Z."/>
            <person name="Zhu L."/>
            <person name="Hu X."/>
            <person name="Shank E.B."/>
            <person name="Swiecicka I."/>
            <person name="Hansen B.M."/>
            <person name="Andrup L."/>
            <person name="Walker B."/>
            <person name="Young S.K."/>
            <person name="Zeng Q."/>
            <person name="Gargeya S."/>
            <person name="Fitzgerald M."/>
            <person name="Haas B."/>
            <person name="Abouelleil A."/>
            <person name="Alvarado L."/>
            <person name="Arachchi H.M."/>
            <person name="Berlin A.M."/>
            <person name="Chapman S.B."/>
            <person name="Dewar J."/>
            <person name="Goldberg J."/>
            <person name="Griggs A."/>
            <person name="Gujja S."/>
            <person name="Hansen M."/>
            <person name="Howarth C."/>
            <person name="Imamovic A."/>
            <person name="Larimer J."/>
            <person name="McCowan C."/>
            <person name="Murphy C."/>
            <person name="Neiman D."/>
            <person name="Pearson M."/>
            <person name="Priest M."/>
            <person name="Roberts A."/>
            <person name="Saif S."/>
            <person name="Shea T."/>
            <person name="Sisk P."/>
            <person name="Sykes S."/>
            <person name="Wortman J."/>
            <person name="Nusbaum C."/>
            <person name="Birren B."/>
        </authorList>
    </citation>
    <scope>NUCLEOTIDE SEQUENCE [LARGE SCALE GENOMIC DNA]</scope>
    <source>
        <strain evidence="4 5">HuB4-4</strain>
    </source>
</reference>
<name>A0A9W5VML9_BACCE</name>
<dbReference type="GO" id="GO:0016491">
    <property type="term" value="F:oxidoreductase activity"/>
    <property type="evidence" value="ECO:0007669"/>
    <property type="project" value="InterPro"/>
</dbReference>
<dbReference type="CDD" id="cd02966">
    <property type="entry name" value="TlpA_like_family"/>
    <property type="match status" value="1"/>
</dbReference>
<keyword evidence="1" id="KW-1015">Disulfide bond</keyword>
<evidence type="ECO:0000313" key="5">
    <source>
        <dbReference type="Proteomes" id="UP000014009"/>
    </source>
</evidence>
<comment type="caution">
    <text evidence="4">The sequence shown here is derived from an EMBL/GenBank/DDBJ whole genome shotgun (WGS) entry which is preliminary data.</text>
</comment>
<keyword evidence="2" id="KW-0812">Transmembrane</keyword>
<dbReference type="Proteomes" id="UP000014009">
    <property type="component" value="Unassembled WGS sequence"/>
</dbReference>
<dbReference type="PROSITE" id="PS51352">
    <property type="entry name" value="THIOREDOXIN_2"/>
    <property type="match status" value="1"/>
</dbReference>
<dbReference type="RefSeq" id="WP_016098135.1">
    <property type="nucleotide sequence ID" value="NZ_KB976537.1"/>
</dbReference>
<gene>
    <name evidence="4" type="ORF">IGM_01965</name>
</gene>
<dbReference type="InterPro" id="IPR050553">
    <property type="entry name" value="Thioredoxin_ResA/DsbE_sf"/>
</dbReference>
<dbReference type="SUPFAM" id="SSF52833">
    <property type="entry name" value="Thioredoxin-like"/>
    <property type="match status" value="1"/>
</dbReference>